<evidence type="ECO:0000256" key="5">
    <source>
        <dbReference type="ARBA" id="ARBA00023288"/>
    </source>
</evidence>
<reference evidence="8 9" key="1">
    <citation type="submission" date="2024-09" db="EMBL/GenBank/DDBJ databases">
        <authorList>
            <person name="Sun Q."/>
            <person name="Mori K."/>
        </authorList>
    </citation>
    <scope>NUCLEOTIDE SEQUENCE [LARGE SCALE GENOMIC DNA]</scope>
    <source>
        <strain evidence="8 9">JCM 11683</strain>
    </source>
</reference>
<dbReference type="InterPro" id="IPR004872">
    <property type="entry name" value="Lipoprotein_NlpA"/>
</dbReference>
<sequence>MRLTHTTALTASLAAITLAATGCGLAKDDSAVGEKNGDITTLTVGTSVTPHGDIFRFIDENLAKDAGLDIEVKEFTDYSLPNRALADGELDANYFQHIPYLESEIEGQGYKLHHFEPGVHLEPFALYSNSVDDVAKLPDGATIGINNDPANQGRALKLLADNGLISLGDADPITATVHDVAENPHKFEFIEAEAASLARTLDDTDASVINGNNALNAGLSSKKDGILVESPEKNPYANILVVREGTQDDPAIKKLHELTQSQEVKDFIEQTWPNGEVIPAS</sequence>
<keyword evidence="5 6" id="KW-0449">Lipoprotein</keyword>
<comment type="subcellular location">
    <subcellularLocation>
        <location evidence="1">Membrane</location>
        <topology evidence="1">Lipid-anchor</topology>
    </subcellularLocation>
</comment>
<evidence type="ECO:0000256" key="1">
    <source>
        <dbReference type="ARBA" id="ARBA00004635"/>
    </source>
</evidence>
<evidence type="ECO:0000313" key="9">
    <source>
        <dbReference type="Proteomes" id="UP001589707"/>
    </source>
</evidence>
<comment type="similarity">
    <text evidence="6">Belongs to the nlpA lipoprotein family.</text>
</comment>
<dbReference type="Pfam" id="PF03180">
    <property type="entry name" value="Lipoprotein_9"/>
    <property type="match status" value="1"/>
</dbReference>
<evidence type="ECO:0000256" key="7">
    <source>
        <dbReference type="SAM" id="SignalP"/>
    </source>
</evidence>
<evidence type="ECO:0000256" key="6">
    <source>
        <dbReference type="PIRNR" id="PIRNR002854"/>
    </source>
</evidence>
<evidence type="ECO:0000313" key="8">
    <source>
        <dbReference type="EMBL" id="MFB9777269.1"/>
    </source>
</evidence>
<dbReference type="PANTHER" id="PTHR30429:SF0">
    <property type="entry name" value="METHIONINE-BINDING LIPOPROTEIN METQ"/>
    <property type="match status" value="1"/>
</dbReference>
<dbReference type="RefSeq" id="WP_376841174.1">
    <property type="nucleotide sequence ID" value="NZ_JBHMAU010000074.1"/>
</dbReference>
<dbReference type="SUPFAM" id="SSF53850">
    <property type="entry name" value="Periplasmic binding protein-like II"/>
    <property type="match status" value="1"/>
</dbReference>
<gene>
    <name evidence="8" type="ORF">ACFFN1_12815</name>
</gene>
<dbReference type="PIRSF" id="PIRSF002854">
    <property type="entry name" value="MetQ"/>
    <property type="match status" value="1"/>
</dbReference>
<comment type="caution">
    <text evidence="8">The sequence shown here is derived from an EMBL/GenBank/DDBJ whole genome shotgun (WGS) entry which is preliminary data.</text>
</comment>
<evidence type="ECO:0000256" key="4">
    <source>
        <dbReference type="ARBA" id="ARBA00023139"/>
    </source>
</evidence>
<accession>A0ABV5X498</accession>
<proteinExistence type="inferred from homology"/>
<keyword evidence="4" id="KW-0564">Palmitate</keyword>
<organism evidence="8 9">
    <name type="scientific">Brevibacterium otitidis</name>
    <dbReference type="NCBI Taxonomy" id="53364"/>
    <lineage>
        <taxon>Bacteria</taxon>
        <taxon>Bacillati</taxon>
        <taxon>Actinomycetota</taxon>
        <taxon>Actinomycetes</taxon>
        <taxon>Micrococcales</taxon>
        <taxon>Brevibacteriaceae</taxon>
        <taxon>Brevibacterium</taxon>
    </lineage>
</organism>
<dbReference type="Gene3D" id="3.40.190.10">
    <property type="entry name" value="Periplasmic binding protein-like II"/>
    <property type="match status" value="2"/>
</dbReference>
<evidence type="ECO:0000256" key="3">
    <source>
        <dbReference type="ARBA" id="ARBA00023136"/>
    </source>
</evidence>
<keyword evidence="2 7" id="KW-0732">Signal</keyword>
<feature type="chain" id="PRO_5047302264" description="Lipoprotein" evidence="7">
    <location>
        <begin position="27"/>
        <end position="281"/>
    </location>
</feature>
<dbReference type="PROSITE" id="PS51257">
    <property type="entry name" value="PROKAR_LIPOPROTEIN"/>
    <property type="match status" value="1"/>
</dbReference>
<keyword evidence="9" id="KW-1185">Reference proteome</keyword>
<feature type="signal peptide" evidence="7">
    <location>
        <begin position="1"/>
        <end position="26"/>
    </location>
</feature>
<name>A0ABV5X498_9MICO</name>
<dbReference type="CDD" id="cd13597">
    <property type="entry name" value="PBP2_lipoprotein_Tp32"/>
    <property type="match status" value="1"/>
</dbReference>
<dbReference type="EMBL" id="JBHMAU010000074">
    <property type="protein sequence ID" value="MFB9777269.1"/>
    <property type="molecule type" value="Genomic_DNA"/>
</dbReference>
<dbReference type="Proteomes" id="UP001589707">
    <property type="component" value="Unassembled WGS sequence"/>
</dbReference>
<evidence type="ECO:0000256" key="2">
    <source>
        <dbReference type="ARBA" id="ARBA00022729"/>
    </source>
</evidence>
<keyword evidence="3" id="KW-0472">Membrane</keyword>
<protein>
    <recommendedName>
        <fullName evidence="6">Lipoprotein</fullName>
    </recommendedName>
</protein>
<dbReference type="PANTHER" id="PTHR30429">
    <property type="entry name" value="D-METHIONINE-BINDING LIPOPROTEIN METQ"/>
    <property type="match status" value="1"/>
</dbReference>